<proteinExistence type="predicted"/>
<evidence type="ECO:0000259" key="1">
    <source>
        <dbReference type="Pfam" id="PF00561"/>
    </source>
</evidence>
<keyword evidence="2" id="KW-0378">Hydrolase</keyword>
<dbReference type="InterPro" id="IPR029058">
    <property type="entry name" value="AB_hydrolase_fold"/>
</dbReference>
<reference evidence="2 3" key="1">
    <citation type="submission" date="2024-09" db="EMBL/GenBank/DDBJ databases">
        <authorList>
            <person name="Lee S.D."/>
        </authorList>
    </citation>
    <scope>NUCLEOTIDE SEQUENCE [LARGE SCALE GENOMIC DNA]</scope>
    <source>
        <strain evidence="2 3">N8-3</strain>
    </source>
</reference>
<dbReference type="InterPro" id="IPR050228">
    <property type="entry name" value="Carboxylesterase_BioH"/>
</dbReference>
<accession>A0ABV6VPI3</accession>
<dbReference type="EMBL" id="JBHFAB010000002">
    <property type="protein sequence ID" value="MFC1415623.1"/>
    <property type="molecule type" value="Genomic_DNA"/>
</dbReference>
<organism evidence="2 3">
    <name type="scientific">Streptacidiphilus cavernicola</name>
    <dbReference type="NCBI Taxonomy" id="3342716"/>
    <lineage>
        <taxon>Bacteria</taxon>
        <taxon>Bacillati</taxon>
        <taxon>Actinomycetota</taxon>
        <taxon>Actinomycetes</taxon>
        <taxon>Kitasatosporales</taxon>
        <taxon>Streptomycetaceae</taxon>
        <taxon>Streptacidiphilus</taxon>
    </lineage>
</organism>
<protein>
    <submittedName>
        <fullName evidence="2">Alpha/beta fold hydrolase</fullName>
    </submittedName>
</protein>
<feature type="domain" description="AB hydrolase-1" evidence="1">
    <location>
        <begin position="55"/>
        <end position="174"/>
    </location>
</feature>
<dbReference type="Pfam" id="PF00561">
    <property type="entry name" value="Abhydrolase_1"/>
    <property type="match status" value="1"/>
</dbReference>
<dbReference type="Gene3D" id="3.40.50.1820">
    <property type="entry name" value="alpha/beta hydrolase"/>
    <property type="match status" value="1"/>
</dbReference>
<dbReference type="Proteomes" id="UP001592531">
    <property type="component" value="Unassembled WGS sequence"/>
</dbReference>
<dbReference type="GO" id="GO:0016787">
    <property type="term" value="F:hydrolase activity"/>
    <property type="evidence" value="ECO:0007669"/>
    <property type="project" value="UniProtKB-KW"/>
</dbReference>
<dbReference type="PANTHER" id="PTHR43194:SF2">
    <property type="entry name" value="PEROXISOMAL MEMBRANE PROTEIN LPX1"/>
    <property type="match status" value="1"/>
</dbReference>
<dbReference type="PRINTS" id="PR00412">
    <property type="entry name" value="EPOXHYDRLASE"/>
</dbReference>
<keyword evidence="3" id="KW-1185">Reference proteome</keyword>
<dbReference type="RefSeq" id="WP_380531666.1">
    <property type="nucleotide sequence ID" value="NZ_JBHFAB010000002.1"/>
</dbReference>
<dbReference type="InterPro" id="IPR000073">
    <property type="entry name" value="AB_hydrolase_1"/>
</dbReference>
<gene>
    <name evidence="2" type="ORF">ACEZDE_03055</name>
</gene>
<dbReference type="InterPro" id="IPR000639">
    <property type="entry name" value="Epox_hydrolase-like"/>
</dbReference>
<dbReference type="SUPFAM" id="SSF53474">
    <property type="entry name" value="alpha/beta-Hydrolases"/>
    <property type="match status" value="1"/>
</dbReference>
<evidence type="ECO:0000313" key="3">
    <source>
        <dbReference type="Proteomes" id="UP001592531"/>
    </source>
</evidence>
<name>A0ABV6VPI3_9ACTN</name>
<comment type="caution">
    <text evidence="2">The sequence shown here is derived from an EMBL/GenBank/DDBJ whole genome shotgun (WGS) entry which is preliminary data.</text>
</comment>
<dbReference type="PRINTS" id="PR00111">
    <property type="entry name" value="ABHYDROLASE"/>
</dbReference>
<sequence length="306" mass="32382">MIEPETFANARTPDTAPDDALALDALSIFESQDGPLAYRDAGPRDADAAADAPAVLVLLHSGFVDHTQFDNLIPGLTALGYRVIAPDARGHGRSANASRPFRPTDDLAALLRHLGLRQVVLVGVSMGAMTGVDTAIEHPDLVRALVVSGRGLGEPDLDDAWAAALHQRQFDALAAGDIQGYLDHFVQWIAGPRRPLADVDPAIVAHVREMALCTLAKHTPDEPNHVVPVEDVPGRAKGIRVPVLAVNGALDAPGVLATTDHLIRTVPNGRTVLLDGAAHYTTQEAPEQFTRALLAFLRSVDAVGPA</sequence>
<evidence type="ECO:0000313" key="2">
    <source>
        <dbReference type="EMBL" id="MFC1415623.1"/>
    </source>
</evidence>
<dbReference type="PANTHER" id="PTHR43194">
    <property type="entry name" value="HYDROLASE ALPHA/BETA FOLD FAMILY"/>
    <property type="match status" value="1"/>
</dbReference>